<feature type="compositionally biased region" description="Polar residues" evidence="1">
    <location>
        <begin position="188"/>
        <end position="197"/>
    </location>
</feature>
<reference evidence="5" key="1">
    <citation type="submission" date="2018-05" db="EMBL/GenBank/DDBJ databases">
        <authorList>
            <person name="Deangelis K."/>
            <person name="Huntemann M."/>
            <person name="Clum A."/>
            <person name="Pillay M."/>
            <person name="Palaniappan K."/>
            <person name="Varghese N."/>
            <person name="Mikhailova N."/>
            <person name="Stamatis D."/>
            <person name="Reddy T."/>
            <person name="Daum C."/>
            <person name="Shapiro N."/>
            <person name="Ivanova N."/>
            <person name="Kyrpides N."/>
            <person name="Woyke T."/>
        </authorList>
    </citation>
    <scope>NUCLEOTIDE SEQUENCE [LARGE SCALE GENOMIC DNA]</scope>
    <source>
        <strain evidence="5">GAS496</strain>
    </source>
</reference>
<dbReference type="AlphaFoldDB" id="A0A318HWW2"/>
<accession>A0A318HWW2</accession>
<feature type="domain" description="DUF5666" evidence="3">
    <location>
        <begin position="127"/>
        <end position="193"/>
    </location>
</feature>
<keyword evidence="5" id="KW-1185">Reference proteome</keyword>
<evidence type="ECO:0000256" key="1">
    <source>
        <dbReference type="SAM" id="MobiDB-lite"/>
    </source>
</evidence>
<comment type="caution">
    <text evidence="4">The sequence shown here is derived from an EMBL/GenBank/DDBJ whole genome shotgun (WGS) entry which is preliminary data.</text>
</comment>
<dbReference type="Pfam" id="PF18914">
    <property type="entry name" value="DUF5666"/>
    <property type="match status" value="1"/>
</dbReference>
<reference evidence="4 5" key="2">
    <citation type="submission" date="2018-06" db="EMBL/GenBank/DDBJ databases">
        <title>Sequencing of bacterial isolates from soil warming experiment in Harvard Forest, Massachusetts, USA.</title>
        <authorList>
            <person name="Deangelis K.PhD."/>
        </authorList>
    </citation>
    <scope>NUCLEOTIDE SEQUENCE [LARGE SCALE GENOMIC DNA]</scope>
    <source>
        <strain evidence="4 5">GAS496</strain>
    </source>
</reference>
<name>A0A318HWW2_9MYCO</name>
<protein>
    <recommendedName>
        <fullName evidence="3">DUF5666 domain-containing protein</fullName>
    </recommendedName>
</protein>
<evidence type="ECO:0000256" key="2">
    <source>
        <dbReference type="SAM" id="SignalP"/>
    </source>
</evidence>
<dbReference type="Proteomes" id="UP000247781">
    <property type="component" value="Unassembled WGS sequence"/>
</dbReference>
<gene>
    <name evidence="4" type="ORF">C8E89_105218</name>
</gene>
<evidence type="ECO:0000313" key="5">
    <source>
        <dbReference type="Proteomes" id="UP000247781"/>
    </source>
</evidence>
<sequence length="208" mass="21075">MRYGIIAVTGAAAVALAACSSSSTPAPATTPKANKPVDRVAGLIASVAGSTIQVTEKNSTATIAFTNETRVAEMYPAQLSDVTAGSCVSIRPTRDSQPSGPTTAHTVVVSPADNGQCPQAQNGRGVRGAVASVSGNTIAVTTQRNPNPTTVEINGDTRYAKRVVANSQAIAAGKCIAGRGTEDGSGALQATSITVRQADNRPCPSPRR</sequence>
<organism evidence="4 5">
    <name type="scientific">Mycolicibacterium moriokaense</name>
    <dbReference type="NCBI Taxonomy" id="39691"/>
    <lineage>
        <taxon>Bacteria</taxon>
        <taxon>Bacillati</taxon>
        <taxon>Actinomycetota</taxon>
        <taxon>Actinomycetes</taxon>
        <taxon>Mycobacteriales</taxon>
        <taxon>Mycobacteriaceae</taxon>
        <taxon>Mycolicibacterium</taxon>
    </lineage>
</organism>
<dbReference type="InterPro" id="IPR043724">
    <property type="entry name" value="DUF5666"/>
</dbReference>
<dbReference type="EMBL" id="QJJU01000005">
    <property type="protein sequence ID" value="PXX09864.1"/>
    <property type="molecule type" value="Genomic_DNA"/>
</dbReference>
<dbReference type="OrthoDB" id="4762103at2"/>
<evidence type="ECO:0000259" key="3">
    <source>
        <dbReference type="Pfam" id="PF18914"/>
    </source>
</evidence>
<evidence type="ECO:0000313" key="4">
    <source>
        <dbReference type="EMBL" id="PXX09864.1"/>
    </source>
</evidence>
<feature type="chain" id="PRO_5016292506" description="DUF5666 domain-containing protein" evidence="2">
    <location>
        <begin position="29"/>
        <end position="208"/>
    </location>
</feature>
<keyword evidence="2" id="KW-0732">Signal</keyword>
<feature type="region of interest" description="Disordered" evidence="1">
    <location>
        <begin position="178"/>
        <end position="208"/>
    </location>
</feature>
<proteinExistence type="predicted"/>
<feature type="signal peptide" evidence="2">
    <location>
        <begin position="1"/>
        <end position="28"/>
    </location>
</feature>
<dbReference type="PROSITE" id="PS51257">
    <property type="entry name" value="PROKAR_LIPOPROTEIN"/>
    <property type="match status" value="1"/>
</dbReference>